<evidence type="ECO:0000256" key="4">
    <source>
        <dbReference type="ARBA" id="ARBA00022801"/>
    </source>
</evidence>
<evidence type="ECO:0000256" key="2">
    <source>
        <dbReference type="ARBA" id="ARBA00005336"/>
    </source>
</evidence>
<dbReference type="SUPFAM" id="SSF51445">
    <property type="entry name" value="(Trans)glycosidases"/>
    <property type="match status" value="1"/>
</dbReference>
<keyword evidence="5" id="KW-0326">Glycosidase</keyword>
<dbReference type="OrthoDB" id="9786661at2"/>
<evidence type="ECO:0000313" key="7">
    <source>
        <dbReference type="EMBL" id="SDB11775.1"/>
    </source>
</evidence>
<dbReference type="InterPro" id="IPR036962">
    <property type="entry name" value="Glyco_hydro_3_N_sf"/>
</dbReference>
<organism evidence="7 8">
    <name type="scientific">Bauldia litoralis</name>
    <dbReference type="NCBI Taxonomy" id="665467"/>
    <lineage>
        <taxon>Bacteria</taxon>
        <taxon>Pseudomonadati</taxon>
        <taxon>Pseudomonadota</taxon>
        <taxon>Alphaproteobacteria</taxon>
        <taxon>Hyphomicrobiales</taxon>
        <taxon>Kaistiaceae</taxon>
        <taxon>Bauldia</taxon>
    </lineage>
</organism>
<dbReference type="InterPro" id="IPR017853">
    <property type="entry name" value="GH"/>
</dbReference>
<dbReference type="AlphaFoldDB" id="A0A1G6ATP0"/>
<evidence type="ECO:0000259" key="6">
    <source>
        <dbReference type="Pfam" id="PF00933"/>
    </source>
</evidence>
<evidence type="ECO:0000256" key="1">
    <source>
        <dbReference type="ARBA" id="ARBA00001231"/>
    </source>
</evidence>
<evidence type="ECO:0000313" key="8">
    <source>
        <dbReference type="Proteomes" id="UP000199071"/>
    </source>
</evidence>
<dbReference type="GO" id="GO:0005975">
    <property type="term" value="P:carbohydrate metabolic process"/>
    <property type="evidence" value="ECO:0007669"/>
    <property type="project" value="InterPro"/>
</dbReference>
<dbReference type="Proteomes" id="UP000199071">
    <property type="component" value="Unassembled WGS sequence"/>
</dbReference>
<dbReference type="NCBIfam" id="NF003740">
    <property type="entry name" value="PRK05337.1"/>
    <property type="match status" value="1"/>
</dbReference>
<dbReference type="Gene3D" id="3.20.20.300">
    <property type="entry name" value="Glycoside hydrolase, family 3, N-terminal domain"/>
    <property type="match status" value="1"/>
</dbReference>
<dbReference type="InterPro" id="IPR019800">
    <property type="entry name" value="Glyco_hydro_3_AS"/>
</dbReference>
<name>A0A1G6ATP0_9HYPH</name>
<comment type="catalytic activity">
    <reaction evidence="1">
        <text>Hydrolysis of terminal non-reducing N-acetyl-D-hexosamine residues in N-acetyl-beta-D-hexosaminides.</text>
        <dbReference type="EC" id="3.2.1.52"/>
    </reaction>
</comment>
<feature type="domain" description="Glycoside hydrolase family 3 N-terminal" evidence="6">
    <location>
        <begin position="14"/>
        <end position="295"/>
    </location>
</feature>
<dbReference type="GO" id="GO:0004563">
    <property type="term" value="F:beta-N-acetylhexosaminidase activity"/>
    <property type="evidence" value="ECO:0007669"/>
    <property type="project" value="UniProtKB-EC"/>
</dbReference>
<dbReference type="GO" id="GO:0009254">
    <property type="term" value="P:peptidoglycan turnover"/>
    <property type="evidence" value="ECO:0007669"/>
    <property type="project" value="TreeGrafter"/>
</dbReference>
<dbReference type="RefSeq" id="WP_090875001.1">
    <property type="nucleotide sequence ID" value="NZ_FMXQ01000002.1"/>
</dbReference>
<dbReference type="STRING" id="665467.SAMN02982931_00856"/>
<proteinExistence type="inferred from homology"/>
<evidence type="ECO:0000256" key="3">
    <source>
        <dbReference type="ARBA" id="ARBA00012663"/>
    </source>
</evidence>
<accession>A0A1G6ATP0</accession>
<protein>
    <recommendedName>
        <fullName evidence="3">beta-N-acetylhexosaminidase</fullName>
        <ecNumber evidence="3">3.2.1.52</ecNumber>
    </recommendedName>
</protein>
<dbReference type="InterPro" id="IPR050226">
    <property type="entry name" value="NagZ_Beta-hexosaminidase"/>
</dbReference>
<comment type="similarity">
    <text evidence="2">Belongs to the glycosyl hydrolase 3 family.</text>
</comment>
<dbReference type="PANTHER" id="PTHR30480">
    <property type="entry name" value="BETA-HEXOSAMINIDASE-RELATED"/>
    <property type="match status" value="1"/>
</dbReference>
<dbReference type="PROSITE" id="PS00775">
    <property type="entry name" value="GLYCOSYL_HYDROL_F3"/>
    <property type="match status" value="1"/>
</dbReference>
<dbReference type="InterPro" id="IPR001764">
    <property type="entry name" value="Glyco_hydro_3_N"/>
</dbReference>
<dbReference type="EMBL" id="FMXQ01000002">
    <property type="protein sequence ID" value="SDB11775.1"/>
    <property type="molecule type" value="Genomic_DNA"/>
</dbReference>
<gene>
    <name evidence="7" type="ORF">SAMN02982931_00856</name>
</gene>
<dbReference type="EC" id="3.2.1.52" evidence="3"/>
<keyword evidence="4" id="KW-0378">Hydrolase</keyword>
<evidence type="ECO:0000256" key="5">
    <source>
        <dbReference type="ARBA" id="ARBA00023295"/>
    </source>
</evidence>
<dbReference type="Pfam" id="PF00933">
    <property type="entry name" value="Glyco_hydro_3"/>
    <property type="match status" value="1"/>
</dbReference>
<reference evidence="7 8" key="1">
    <citation type="submission" date="2016-10" db="EMBL/GenBank/DDBJ databases">
        <authorList>
            <person name="de Groot N.N."/>
        </authorList>
    </citation>
    <scope>NUCLEOTIDE SEQUENCE [LARGE SCALE GENOMIC DNA]</scope>
    <source>
        <strain evidence="7 8">ATCC 35022</strain>
    </source>
</reference>
<sequence>MTEKAFISGCAGIRLSDEESALFADQRPWGLILFKRNCETPDQVRGLTAQFREAVGRPDAPVLIDQEGGRVKRLRPPHWPDYPAGRFIGVVAEANLERGRRAAWLHGRLIAADLIDIGINVDCLPVLDVIVAGASEAIGDRSFGGDPGMVAILGRSMADGLIAGGVCPVVKHIPGQGRALSDSHYHLPVVDVDLDTLGESDFAPFVALADLPAAMTSHVVYSSVDPNQPATTSPVVIRDIIRERIGFDGVLMSDDVSMKALSGDFGDRTIAIHDAGCDIVLHCNGQIDEMRAVAEASPRLGGASGNRVARMIDTIRPPLPFDHAAGREEYCALVAEAGWSAGV</sequence>
<dbReference type="PANTHER" id="PTHR30480:SF13">
    <property type="entry name" value="BETA-HEXOSAMINIDASE"/>
    <property type="match status" value="1"/>
</dbReference>
<keyword evidence="8" id="KW-1185">Reference proteome</keyword>